<feature type="coiled-coil region" evidence="1">
    <location>
        <begin position="690"/>
        <end position="724"/>
    </location>
</feature>
<feature type="region of interest" description="Disordered" evidence="2">
    <location>
        <begin position="180"/>
        <end position="210"/>
    </location>
</feature>
<evidence type="ECO:0000313" key="3">
    <source>
        <dbReference type="EMBL" id="EGD72746.1"/>
    </source>
</evidence>
<dbReference type="GeneID" id="16075152"/>
<protein>
    <recommendedName>
        <fullName evidence="5">GRIP domain-containing protein</fullName>
    </recommendedName>
</protein>
<dbReference type="EMBL" id="GL832964">
    <property type="protein sequence ID" value="EGD72746.1"/>
    <property type="molecule type" value="Genomic_DNA"/>
</dbReference>
<dbReference type="OrthoDB" id="6269447at2759"/>
<feature type="region of interest" description="Disordered" evidence="2">
    <location>
        <begin position="738"/>
        <end position="761"/>
    </location>
</feature>
<dbReference type="InterPro" id="IPR026204">
    <property type="entry name" value="GRIPAP1"/>
</dbReference>
<keyword evidence="4" id="KW-1185">Reference proteome</keyword>
<proteinExistence type="predicted"/>
<evidence type="ECO:0000256" key="1">
    <source>
        <dbReference type="SAM" id="Coils"/>
    </source>
</evidence>
<feature type="region of interest" description="Disordered" evidence="2">
    <location>
        <begin position="103"/>
        <end position="126"/>
    </location>
</feature>
<keyword evidence="1" id="KW-0175">Coiled coil</keyword>
<feature type="compositionally biased region" description="Basic and acidic residues" evidence="2">
    <location>
        <begin position="613"/>
        <end position="632"/>
    </location>
</feature>
<feature type="region of interest" description="Disordered" evidence="2">
    <location>
        <begin position="395"/>
        <end position="535"/>
    </location>
</feature>
<dbReference type="AlphaFoldDB" id="F2U8N8"/>
<sequence length="792" mass="88995">MAELGADDFAALQTMLMQCKEEKYHAEEQRDAASRALEATKSEVEKLSKDLAKANKAIAKSKKARETKAMIDLHQAEKEELELQNKGLLENLAEISGQNEALQAEVDRLRKGTDGDHHHQHQQADGALQEQLTAALKQVEDLRADTDAKIADLQARNTMLSSQLAEAEAKYRELLESKLAVGSGDGGDGPQDKSADQDDSNTADDSSSDAIRVRVQQLEQVNAELKGMCQRQEDRAKQLAEENSELRVSSQQLQQQLDTANAAVDDARRQIDADKAAHAAELDELQQKYRRKQAALQELQQEKEDMYQQHTKEMEALKKKHESEVEALQLNADNETQSMKKMMQEKEEEAASKLAEVQSELEHLKESLSSHKDAAADLDARARELEETRAKLATAREEAAAAQAEAERLREEINADDSKQKIEQLNKDVEKWKEQVDEFSKQQQEQLAKHTREMDALKAEHEEKMKAVQKERDDALHANDRQAHKHQQEIARLQARVSASSKVEEEKQELSAQLKEAEAKAEALEDEKQSLNTQRSQLCDRGLRVLFLAVAAITRTKQRAAVSRVALEEKVAAAEKRADEAKSRIEQSEQSIAAKTKKEAAFIKELQKQLKREQRRAEKAERELAEIKRPGDRSASQMGSPSVSRRGHHRRTSSSSSSLIMREAPSLDSLNASDAHSVRSVDLQISESEHAQLLSDMVAVKTEREELNDKVRYLESKVRDLEGELCAKAMLVDQVIQTGSTNSSPSKGHKKTGDKAQLRESNDKLRVLLEETLLKNMQLEQMVEALTQQDKQ</sequence>
<feature type="compositionally biased region" description="Basic and acidic residues" evidence="2">
    <location>
        <begin position="105"/>
        <end position="117"/>
    </location>
</feature>
<dbReference type="PANTHER" id="PTHR18978:SF1">
    <property type="entry name" value="GRIP1-ASSOCIATED PROTEIN 1"/>
    <property type="match status" value="1"/>
</dbReference>
<name>F2U8N8_SALR5</name>
<gene>
    <name evidence="3" type="ORF">PTSG_12180</name>
</gene>
<feature type="compositionally biased region" description="Basic and acidic residues" evidence="2">
    <location>
        <begin position="502"/>
        <end position="529"/>
    </location>
</feature>
<evidence type="ECO:0008006" key="5">
    <source>
        <dbReference type="Google" id="ProtNLM"/>
    </source>
</evidence>
<dbReference type="STRING" id="946362.F2U8N8"/>
<feature type="compositionally biased region" description="Basic and acidic residues" evidence="2">
    <location>
        <begin position="395"/>
        <end position="440"/>
    </location>
</feature>
<dbReference type="PANTHER" id="PTHR18978">
    <property type="entry name" value="GRIP-1 ASSOCIATED PROTEIN 1"/>
    <property type="match status" value="1"/>
</dbReference>
<dbReference type="GO" id="GO:0098887">
    <property type="term" value="P:neurotransmitter receptor transport, endosome to postsynaptic membrane"/>
    <property type="evidence" value="ECO:0007669"/>
    <property type="project" value="TreeGrafter"/>
</dbReference>
<feature type="compositionally biased region" description="Basic and acidic residues" evidence="2">
    <location>
        <begin position="447"/>
        <end position="489"/>
    </location>
</feature>
<feature type="region of interest" description="Disordered" evidence="2">
    <location>
        <begin position="233"/>
        <end position="253"/>
    </location>
</feature>
<dbReference type="InParanoid" id="F2U8N8"/>
<accession>F2U8N8</accession>
<feature type="region of interest" description="Disordered" evidence="2">
    <location>
        <begin position="613"/>
        <end position="661"/>
    </location>
</feature>
<evidence type="ECO:0000256" key="2">
    <source>
        <dbReference type="SAM" id="MobiDB-lite"/>
    </source>
</evidence>
<dbReference type="Gene3D" id="1.20.5.170">
    <property type="match status" value="1"/>
</dbReference>
<dbReference type="KEGG" id="sre:PTSG_12180"/>
<dbReference type="RefSeq" id="XP_004994569.1">
    <property type="nucleotide sequence ID" value="XM_004994512.1"/>
</dbReference>
<feature type="compositionally biased region" description="Basic and acidic residues" evidence="2">
    <location>
        <begin position="751"/>
        <end position="761"/>
    </location>
</feature>
<organism evidence="4">
    <name type="scientific">Salpingoeca rosetta (strain ATCC 50818 / BSB-021)</name>
    <dbReference type="NCBI Taxonomy" id="946362"/>
    <lineage>
        <taxon>Eukaryota</taxon>
        <taxon>Choanoflagellata</taxon>
        <taxon>Craspedida</taxon>
        <taxon>Salpingoecidae</taxon>
        <taxon>Salpingoeca</taxon>
    </lineage>
</organism>
<dbReference type="OMA" id="SINTEFC"/>
<feature type="coiled-coil region" evidence="1">
    <location>
        <begin position="136"/>
        <end position="177"/>
    </location>
</feature>
<evidence type="ECO:0000313" key="4">
    <source>
        <dbReference type="Proteomes" id="UP000007799"/>
    </source>
</evidence>
<dbReference type="GO" id="GO:0099152">
    <property type="term" value="P:regulation of neurotransmitter receptor transport, endosome to postsynaptic membrane"/>
    <property type="evidence" value="ECO:0007669"/>
    <property type="project" value="TreeGrafter"/>
</dbReference>
<reference evidence="3" key="1">
    <citation type="submission" date="2009-08" db="EMBL/GenBank/DDBJ databases">
        <title>Annotation of Salpingoeca rosetta.</title>
        <authorList>
            <consortium name="The Broad Institute Genome Sequencing Platform"/>
            <person name="Russ C."/>
            <person name="Cuomo C."/>
            <person name="Burger G."/>
            <person name="Gray M.W."/>
            <person name="Holland P.W.H."/>
            <person name="King N."/>
            <person name="Lang F.B.F."/>
            <person name="Roger A.J."/>
            <person name="Ruiz-Trillo I."/>
            <person name="Young S.K."/>
            <person name="Zeng Q."/>
            <person name="Gargeya S."/>
            <person name="Alvarado L."/>
            <person name="Berlin A."/>
            <person name="Chapman S.B."/>
            <person name="Chen Z."/>
            <person name="Freedman E."/>
            <person name="Gellesch M."/>
            <person name="Goldberg J."/>
            <person name="Griggs A."/>
            <person name="Gujja S."/>
            <person name="Heilman E."/>
            <person name="Heiman D."/>
            <person name="Howarth C."/>
            <person name="Mehta T."/>
            <person name="Neiman D."/>
            <person name="Pearson M."/>
            <person name="Roberts A."/>
            <person name="Saif S."/>
            <person name="Shea T."/>
            <person name="Shenoy N."/>
            <person name="Sisk P."/>
            <person name="Stolte C."/>
            <person name="Sykes S."/>
            <person name="White J."/>
            <person name="Yandava C."/>
            <person name="Haas B."/>
            <person name="Nusbaum C."/>
            <person name="Birren B."/>
        </authorList>
    </citation>
    <scope>NUCLEOTIDE SEQUENCE [LARGE SCALE GENOMIC DNA]</scope>
    <source>
        <strain evidence="3">ATCC 50818</strain>
    </source>
</reference>
<dbReference type="Proteomes" id="UP000007799">
    <property type="component" value="Unassembled WGS sequence"/>
</dbReference>